<sequence length="98" mass="10880">MPDPETSGTSSPELASQVKIQFVPRRISDELLIKFSDLSEFSVEHEQSALWSPPVKRRAFLNQQGIVCSDTDGMAAELVSLQAKKKGLLCFHGICWCL</sequence>
<gene>
    <name evidence="1" type="ORF">KSP39_PZI010951</name>
</gene>
<protein>
    <submittedName>
        <fullName evidence="1">Uncharacterized protein</fullName>
    </submittedName>
</protein>
<evidence type="ECO:0000313" key="2">
    <source>
        <dbReference type="Proteomes" id="UP001418222"/>
    </source>
</evidence>
<organism evidence="1 2">
    <name type="scientific">Platanthera zijinensis</name>
    <dbReference type="NCBI Taxonomy" id="2320716"/>
    <lineage>
        <taxon>Eukaryota</taxon>
        <taxon>Viridiplantae</taxon>
        <taxon>Streptophyta</taxon>
        <taxon>Embryophyta</taxon>
        <taxon>Tracheophyta</taxon>
        <taxon>Spermatophyta</taxon>
        <taxon>Magnoliopsida</taxon>
        <taxon>Liliopsida</taxon>
        <taxon>Asparagales</taxon>
        <taxon>Orchidaceae</taxon>
        <taxon>Orchidoideae</taxon>
        <taxon>Orchideae</taxon>
        <taxon>Orchidinae</taxon>
        <taxon>Platanthera</taxon>
    </lineage>
</organism>
<comment type="caution">
    <text evidence="1">The sequence shown here is derived from an EMBL/GenBank/DDBJ whole genome shotgun (WGS) entry which is preliminary data.</text>
</comment>
<keyword evidence="2" id="KW-1185">Reference proteome</keyword>
<dbReference type="Proteomes" id="UP001418222">
    <property type="component" value="Unassembled WGS sequence"/>
</dbReference>
<reference evidence="1 2" key="1">
    <citation type="journal article" date="2022" name="Nat. Plants">
        <title>Genomes of leafy and leafless Platanthera orchids illuminate the evolution of mycoheterotrophy.</title>
        <authorList>
            <person name="Li M.H."/>
            <person name="Liu K.W."/>
            <person name="Li Z."/>
            <person name="Lu H.C."/>
            <person name="Ye Q.L."/>
            <person name="Zhang D."/>
            <person name="Wang J.Y."/>
            <person name="Li Y.F."/>
            <person name="Zhong Z.M."/>
            <person name="Liu X."/>
            <person name="Yu X."/>
            <person name="Liu D.K."/>
            <person name="Tu X.D."/>
            <person name="Liu B."/>
            <person name="Hao Y."/>
            <person name="Liao X.Y."/>
            <person name="Jiang Y.T."/>
            <person name="Sun W.H."/>
            <person name="Chen J."/>
            <person name="Chen Y.Q."/>
            <person name="Ai Y."/>
            <person name="Zhai J.W."/>
            <person name="Wu S.S."/>
            <person name="Zhou Z."/>
            <person name="Hsiao Y.Y."/>
            <person name="Wu W.L."/>
            <person name="Chen Y.Y."/>
            <person name="Lin Y.F."/>
            <person name="Hsu J.L."/>
            <person name="Li C.Y."/>
            <person name="Wang Z.W."/>
            <person name="Zhao X."/>
            <person name="Zhong W.Y."/>
            <person name="Ma X.K."/>
            <person name="Ma L."/>
            <person name="Huang J."/>
            <person name="Chen G.Z."/>
            <person name="Huang M.Z."/>
            <person name="Huang L."/>
            <person name="Peng D.H."/>
            <person name="Luo Y.B."/>
            <person name="Zou S.Q."/>
            <person name="Chen S.P."/>
            <person name="Lan S."/>
            <person name="Tsai W.C."/>
            <person name="Van de Peer Y."/>
            <person name="Liu Z.J."/>
        </authorList>
    </citation>
    <scope>NUCLEOTIDE SEQUENCE [LARGE SCALE GENOMIC DNA]</scope>
    <source>
        <strain evidence="1">Lor287</strain>
    </source>
</reference>
<name>A0AAP0BGE1_9ASPA</name>
<evidence type="ECO:0000313" key="1">
    <source>
        <dbReference type="EMBL" id="KAK8938497.1"/>
    </source>
</evidence>
<dbReference type="AlphaFoldDB" id="A0AAP0BGE1"/>
<dbReference type="PANTHER" id="PTHR34287:SF2">
    <property type="match status" value="1"/>
</dbReference>
<dbReference type="PANTHER" id="PTHR34287">
    <property type="entry name" value="OS06G0551500 PROTEIN-RELATED"/>
    <property type="match status" value="1"/>
</dbReference>
<proteinExistence type="predicted"/>
<accession>A0AAP0BGE1</accession>
<dbReference type="EMBL" id="JBBWWQ010000009">
    <property type="protein sequence ID" value="KAK8938497.1"/>
    <property type="molecule type" value="Genomic_DNA"/>
</dbReference>